<sequence length="204" mass="22736">MSPLVARTLVEAYLYIDLAALAADDRDEESEEAGPVRDHQAATTITEGREAWTLRFDGRDLEPALEVVVLVPYQTEYQARQEGLRFGDGPSELIDAGQWRVVSAGYARRTMRNDLEFAEDPGDPRHFQSVVTGWESARDAAIEVAKFLPDGADAVPASAFWSEMGSAAHRDEPELFTREALETDIAFFQETLDDFIVTHTGRRS</sequence>
<name>A0ABV9E8C2_9ACTN</name>
<organism evidence="1 2">
    <name type="scientific">Sphaerisporangium corydalis</name>
    <dbReference type="NCBI Taxonomy" id="1441875"/>
    <lineage>
        <taxon>Bacteria</taxon>
        <taxon>Bacillati</taxon>
        <taxon>Actinomycetota</taxon>
        <taxon>Actinomycetes</taxon>
        <taxon>Streptosporangiales</taxon>
        <taxon>Streptosporangiaceae</taxon>
        <taxon>Sphaerisporangium</taxon>
    </lineage>
</organism>
<protein>
    <submittedName>
        <fullName evidence="1">Uncharacterized protein</fullName>
    </submittedName>
</protein>
<dbReference type="RefSeq" id="WP_262842717.1">
    <property type="nucleotide sequence ID" value="NZ_JANZYP010000013.1"/>
</dbReference>
<evidence type="ECO:0000313" key="2">
    <source>
        <dbReference type="Proteomes" id="UP001595891"/>
    </source>
</evidence>
<reference evidence="2" key="1">
    <citation type="journal article" date="2019" name="Int. J. Syst. Evol. Microbiol.">
        <title>The Global Catalogue of Microorganisms (GCM) 10K type strain sequencing project: providing services to taxonomists for standard genome sequencing and annotation.</title>
        <authorList>
            <consortium name="The Broad Institute Genomics Platform"/>
            <consortium name="The Broad Institute Genome Sequencing Center for Infectious Disease"/>
            <person name="Wu L."/>
            <person name="Ma J."/>
        </authorList>
    </citation>
    <scope>NUCLEOTIDE SEQUENCE [LARGE SCALE GENOMIC DNA]</scope>
    <source>
        <strain evidence="2">CCUG 49560</strain>
    </source>
</reference>
<proteinExistence type="predicted"/>
<accession>A0ABV9E8C2</accession>
<dbReference type="EMBL" id="JBHSFN010000001">
    <property type="protein sequence ID" value="MFC4584705.1"/>
    <property type="molecule type" value="Genomic_DNA"/>
</dbReference>
<keyword evidence="2" id="KW-1185">Reference proteome</keyword>
<dbReference type="Proteomes" id="UP001595891">
    <property type="component" value="Unassembled WGS sequence"/>
</dbReference>
<evidence type="ECO:0000313" key="1">
    <source>
        <dbReference type="EMBL" id="MFC4584705.1"/>
    </source>
</evidence>
<comment type="caution">
    <text evidence="1">The sequence shown here is derived from an EMBL/GenBank/DDBJ whole genome shotgun (WGS) entry which is preliminary data.</text>
</comment>
<gene>
    <name evidence="1" type="ORF">ACFO8L_01375</name>
</gene>